<protein>
    <submittedName>
        <fullName evidence="1">Uncharacterized protein</fullName>
    </submittedName>
</protein>
<organism evidence="1">
    <name type="scientific">Fusarium oxysporum f. sp. pisi HDV247</name>
    <dbReference type="NCBI Taxonomy" id="1080344"/>
    <lineage>
        <taxon>Eukaryota</taxon>
        <taxon>Fungi</taxon>
        <taxon>Dikarya</taxon>
        <taxon>Ascomycota</taxon>
        <taxon>Pezizomycotina</taxon>
        <taxon>Sordariomycetes</taxon>
        <taxon>Hypocreomycetidae</taxon>
        <taxon>Hypocreales</taxon>
        <taxon>Nectriaceae</taxon>
        <taxon>Fusarium</taxon>
        <taxon>Fusarium oxysporum species complex</taxon>
    </lineage>
</organism>
<evidence type="ECO:0000313" key="1">
    <source>
        <dbReference type="EMBL" id="EXA46894.1"/>
    </source>
</evidence>
<dbReference type="AlphaFoldDB" id="W9PNY3"/>
<gene>
    <name evidence="1" type="ORF">FOVG_04186</name>
</gene>
<accession>W9PNY3</accession>
<dbReference type="Proteomes" id="UP000030751">
    <property type="component" value="Unassembled WGS sequence"/>
</dbReference>
<dbReference type="EMBL" id="JH650970">
    <property type="protein sequence ID" value="EXA46894.1"/>
    <property type="molecule type" value="Genomic_DNA"/>
</dbReference>
<reference evidence="1" key="1">
    <citation type="submission" date="2011-10" db="EMBL/GenBank/DDBJ databases">
        <title>The Genome Sequence of Fusarium oxysporum HDV247.</title>
        <authorList>
            <consortium name="The Broad Institute Genome Sequencing Platform"/>
            <person name="Ma L.-J."/>
            <person name="Gale L.R."/>
            <person name="Schwartz D.C."/>
            <person name="Zhou S."/>
            <person name="Corby-Kistler H."/>
            <person name="Young S.K."/>
            <person name="Zeng Q."/>
            <person name="Gargeya S."/>
            <person name="Fitzgerald M."/>
            <person name="Haas B."/>
            <person name="Abouelleil A."/>
            <person name="Alvarado L."/>
            <person name="Arachchi H.M."/>
            <person name="Berlin A."/>
            <person name="Brown A."/>
            <person name="Chapman S.B."/>
            <person name="Chen Z."/>
            <person name="Dunbar C."/>
            <person name="Freedman E."/>
            <person name="Gearin G."/>
            <person name="Goldberg J."/>
            <person name="Griggs A."/>
            <person name="Gujja S."/>
            <person name="Heiman D."/>
            <person name="Howarth C."/>
            <person name="Larson L."/>
            <person name="Lui A."/>
            <person name="MacDonald P.J.P."/>
            <person name="Montmayeur A."/>
            <person name="Murphy C."/>
            <person name="Neiman D."/>
            <person name="Pearson M."/>
            <person name="Priest M."/>
            <person name="Roberts A."/>
            <person name="Saif S."/>
            <person name="Shea T."/>
            <person name="Shenoy N."/>
            <person name="Sisk P."/>
            <person name="Stolte C."/>
            <person name="Sykes S."/>
            <person name="Wortman J."/>
            <person name="Nusbaum C."/>
            <person name="Birren B."/>
        </authorList>
    </citation>
    <scope>NUCLEOTIDE SEQUENCE [LARGE SCALE GENOMIC DNA]</scope>
    <source>
        <strain evidence="1">HDV247</strain>
    </source>
</reference>
<reference evidence="1" key="2">
    <citation type="submission" date="2012-05" db="EMBL/GenBank/DDBJ databases">
        <title>Annotation of the Genome Sequence of Fusarium oxysporum HDV247.</title>
        <authorList>
            <consortium name="The Broad Institute Genomics Platform"/>
            <person name="Ma L.-J."/>
            <person name="Corby-Kistler H."/>
            <person name="Broz K."/>
            <person name="Gale L.R."/>
            <person name="Jonkers W."/>
            <person name="O'Donnell K."/>
            <person name="Ploetz R."/>
            <person name="Steinberg C."/>
            <person name="Schwartz D.C."/>
            <person name="VanEtten H."/>
            <person name="Zhou S."/>
            <person name="Young S.K."/>
            <person name="Zeng Q."/>
            <person name="Gargeya S."/>
            <person name="Fitzgerald M."/>
            <person name="Abouelleil A."/>
            <person name="Alvarado L."/>
            <person name="Chapman S.B."/>
            <person name="Gainer-Dewar J."/>
            <person name="Goldberg J."/>
            <person name="Griggs A."/>
            <person name="Gujja S."/>
            <person name="Hansen M."/>
            <person name="Howarth C."/>
            <person name="Imamovic A."/>
            <person name="Ireland A."/>
            <person name="Larimer J."/>
            <person name="McCowan C."/>
            <person name="Murphy C."/>
            <person name="Pearson M."/>
            <person name="Poon T.W."/>
            <person name="Priest M."/>
            <person name="Roberts A."/>
            <person name="Saif S."/>
            <person name="Shea T."/>
            <person name="Sykes S."/>
            <person name="Wortman J."/>
            <person name="Nusbaum C."/>
            <person name="Birren B."/>
        </authorList>
    </citation>
    <scope>NUCLEOTIDE SEQUENCE</scope>
    <source>
        <strain evidence="1">HDV247</strain>
    </source>
</reference>
<name>W9PNY3_FUSOX</name>
<proteinExistence type="predicted"/>
<sequence>MHLFPNEGAMLRSTCTKKTWRSSSLISLPVSGSDSKE</sequence>
<dbReference type="HOGENOM" id="CLU_3351126_0_0_1"/>